<keyword evidence="2" id="KW-0472">Membrane</keyword>
<organism evidence="3 4">
    <name type="scientific">Pseudoclavibacter helvolus</name>
    <dbReference type="NCBI Taxonomy" id="255205"/>
    <lineage>
        <taxon>Bacteria</taxon>
        <taxon>Bacillati</taxon>
        <taxon>Actinomycetota</taxon>
        <taxon>Actinomycetes</taxon>
        <taxon>Micrococcales</taxon>
        <taxon>Microbacteriaceae</taxon>
        <taxon>Pseudoclavibacter</taxon>
    </lineage>
</organism>
<accession>A0A7W4UQ21</accession>
<dbReference type="RefSeq" id="WP_183625703.1">
    <property type="nucleotide sequence ID" value="NZ_JACHWJ010000004.1"/>
</dbReference>
<reference evidence="3 4" key="1">
    <citation type="submission" date="2020-08" db="EMBL/GenBank/DDBJ databases">
        <title>Sequencing the genomes of 1000 actinobacteria strains.</title>
        <authorList>
            <person name="Klenk H.-P."/>
        </authorList>
    </citation>
    <scope>NUCLEOTIDE SEQUENCE [LARGE SCALE GENOMIC DNA]</scope>
    <source>
        <strain evidence="3 4">DSM 20419</strain>
    </source>
</reference>
<proteinExistence type="predicted"/>
<feature type="coiled-coil region" evidence="1">
    <location>
        <begin position="198"/>
        <end position="225"/>
    </location>
</feature>
<sequence>MHRIASALVPAVTPPRLLHVAKTAAAATLAWYAGHLVPGEANAYAYYAPLGALVASVPTVAGSVRSSVQVVVGVLLGVLASGALITIGTPVALAVPVAVGVGTLLAGIPAFGAGRDYIPIAALFVFVVGGANPDGFSIGYVVQMAVGAAIGVGLNLLVPPSTGTKHALEALSTVKKSAADAIKRATELPGEEHPRDALDEWRASLRRLEAHLADAKTLVGEAQDNLRGNARRLRSKFDTNSAQGELDSISRIVRHIEELQEPFLESSWSEARAESRRALAAAGEQIAQLLQAWDESYDELSPRLGAASTALEDLQQLEFEHHTGWDPAAQRRSVTIYALRKVVAEIECRVDGEKHASSES</sequence>
<dbReference type="EMBL" id="JACHWJ010000004">
    <property type="protein sequence ID" value="MBB2958539.1"/>
    <property type="molecule type" value="Genomic_DNA"/>
</dbReference>
<evidence type="ECO:0000313" key="3">
    <source>
        <dbReference type="EMBL" id="MBB2958539.1"/>
    </source>
</evidence>
<gene>
    <name evidence="3" type="ORF">FHX72_002685</name>
</gene>
<feature type="transmembrane region" description="Helical" evidence="2">
    <location>
        <begin position="116"/>
        <end position="132"/>
    </location>
</feature>
<keyword evidence="2" id="KW-1133">Transmembrane helix</keyword>
<feature type="transmembrane region" description="Helical" evidence="2">
    <location>
        <begin position="44"/>
        <end position="61"/>
    </location>
</feature>
<name>A0A7W4UQ21_9MICO</name>
<protein>
    <submittedName>
        <fullName evidence="3">Methyl-accepting chemotaxis protein</fullName>
    </submittedName>
</protein>
<comment type="caution">
    <text evidence="3">The sequence shown here is derived from an EMBL/GenBank/DDBJ whole genome shotgun (WGS) entry which is preliminary data.</text>
</comment>
<feature type="transmembrane region" description="Helical" evidence="2">
    <location>
        <begin position="138"/>
        <end position="158"/>
    </location>
</feature>
<dbReference type="Proteomes" id="UP000545286">
    <property type="component" value="Unassembled WGS sequence"/>
</dbReference>
<keyword evidence="2" id="KW-0812">Transmembrane</keyword>
<evidence type="ECO:0000256" key="1">
    <source>
        <dbReference type="SAM" id="Coils"/>
    </source>
</evidence>
<dbReference type="AlphaFoldDB" id="A0A7W4UQ21"/>
<evidence type="ECO:0000256" key="2">
    <source>
        <dbReference type="SAM" id="Phobius"/>
    </source>
</evidence>
<feature type="transmembrane region" description="Helical" evidence="2">
    <location>
        <begin position="68"/>
        <end position="87"/>
    </location>
</feature>
<keyword evidence="4" id="KW-1185">Reference proteome</keyword>
<evidence type="ECO:0000313" key="4">
    <source>
        <dbReference type="Proteomes" id="UP000545286"/>
    </source>
</evidence>
<keyword evidence="1" id="KW-0175">Coiled coil</keyword>